<dbReference type="InterPro" id="IPR058245">
    <property type="entry name" value="NreC/VraR/RcsB-like_REC"/>
</dbReference>
<proteinExistence type="predicted"/>
<dbReference type="SMART" id="SM00448">
    <property type="entry name" value="REC"/>
    <property type="match status" value="1"/>
</dbReference>
<dbReference type="EMBL" id="JACDZE010000003">
    <property type="protein sequence ID" value="MBA5630127.1"/>
    <property type="molecule type" value="Genomic_DNA"/>
</dbReference>
<dbReference type="InterPro" id="IPR011006">
    <property type="entry name" value="CheY-like_superfamily"/>
</dbReference>
<accession>A0A838ZT22</accession>
<comment type="caution">
    <text evidence="6">The sequence shown here is derived from an EMBL/GenBank/DDBJ whole genome shotgun (WGS) entry which is preliminary data.</text>
</comment>
<dbReference type="InterPro" id="IPR000792">
    <property type="entry name" value="Tscrpt_reg_LuxR_C"/>
</dbReference>
<dbReference type="SMART" id="SM00421">
    <property type="entry name" value="HTH_LUXR"/>
    <property type="match status" value="1"/>
</dbReference>
<evidence type="ECO:0000256" key="1">
    <source>
        <dbReference type="ARBA" id="ARBA00022553"/>
    </source>
</evidence>
<dbReference type="Proteomes" id="UP000552241">
    <property type="component" value="Unassembled WGS sequence"/>
</dbReference>
<dbReference type="SUPFAM" id="SSF52172">
    <property type="entry name" value="CheY-like"/>
    <property type="match status" value="1"/>
</dbReference>
<dbReference type="Pfam" id="PF00072">
    <property type="entry name" value="Response_reg"/>
    <property type="match status" value="1"/>
</dbReference>
<evidence type="ECO:0000313" key="6">
    <source>
        <dbReference type="EMBL" id="MBA5630127.1"/>
    </source>
</evidence>
<keyword evidence="1 3" id="KW-0597">Phosphoprotein</keyword>
<dbReference type="PROSITE" id="PS50110">
    <property type="entry name" value="RESPONSE_REGULATORY"/>
    <property type="match status" value="1"/>
</dbReference>
<dbReference type="Pfam" id="PF00196">
    <property type="entry name" value="GerE"/>
    <property type="match status" value="1"/>
</dbReference>
<dbReference type="PRINTS" id="PR00038">
    <property type="entry name" value="HTHLUXR"/>
</dbReference>
<dbReference type="InterPro" id="IPR039420">
    <property type="entry name" value="WalR-like"/>
</dbReference>
<keyword evidence="7" id="KW-1185">Reference proteome</keyword>
<dbReference type="PANTHER" id="PTHR43214">
    <property type="entry name" value="TWO-COMPONENT RESPONSE REGULATOR"/>
    <property type="match status" value="1"/>
</dbReference>
<dbReference type="InterPro" id="IPR001789">
    <property type="entry name" value="Sig_transdc_resp-reg_receiver"/>
</dbReference>
<organism evidence="6 7">
    <name type="scientific">Moheibacter lacus</name>
    <dbReference type="NCBI Taxonomy" id="2745851"/>
    <lineage>
        <taxon>Bacteria</taxon>
        <taxon>Pseudomonadati</taxon>
        <taxon>Bacteroidota</taxon>
        <taxon>Flavobacteriia</taxon>
        <taxon>Flavobacteriales</taxon>
        <taxon>Weeksellaceae</taxon>
        <taxon>Moheibacter</taxon>
    </lineage>
</organism>
<evidence type="ECO:0000256" key="3">
    <source>
        <dbReference type="PROSITE-ProRule" id="PRU00169"/>
    </source>
</evidence>
<feature type="domain" description="HTH luxR-type" evidence="4">
    <location>
        <begin position="139"/>
        <end position="204"/>
    </location>
</feature>
<feature type="domain" description="Response regulatory" evidence="5">
    <location>
        <begin position="2"/>
        <end position="119"/>
    </location>
</feature>
<evidence type="ECO:0000256" key="2">
    <source>
        <dbReference type="ARBA" id="ARBA00023125"/>
    </source>
</evidence>
<dbReference type="SUPFAM" id="SSF46894">
    <property type="entry name" value="C-terminal effector domain of the bipartite response regulators"/>
    <property type="match status" value="1"/>
</dbReference>
<dbReference type="PANTHER" id="PTHR43214:SF43">
    <property type="entry name" value="TWO-COMPONENT RESPONSE REGULATOR"/>
    <property type="match status" value="1"/>
</dbReference>
<reference evidence="6 7" key="1">
    <citation type="submission" date="2020-07" db="EMBL/GenBank/DDBJ databases">
        <title>Moheibacter lacus sp. nov., a member of the family Flavobacteriaceae isolated from freshwater lake sediment.</title>
        <authorList>
            <person name="Liu Y."/>
        </authorList>
    </citation>
    <scope>NUCLEOTIDE SEQUENCE [LARGE SCALE GENOMIC DNA]</scope>
    <source>
        <strain evidence="6 7">BDHS18</strain>
    </source>
</reference>
<dbReference type="CDD" id="cd06170">
    <property type="entry name" value="LuxR_C_like"/>
    <property type="match status" value="1"/>
</dbReference>
<dbReference type="GO" id="GO:0006355">
    <property type="term" value="P:regulation of DNA-templated transcription"/>
    <property type="evidence" value="ECO:0007669"/>
    <property type="project" value="InterPro"/>
</dbReference>
<dbReference type="Gene3D" id="3.40.50.2300">
    <property type="match status" value="1"/>
</dbReference>
<dbReference type="PROSITE" id="PS50043">
    <property type="entry name" value="HTH_LUXR_2"/>
    <property type="match status" value="1"/>
</dbReference>
<evidence type="ECO:0000313" key="7">
    <source>
        <dbReference type="Proteomes" id="UP000552241"/>
    </source>
</evidence>
<dbReference type="AlphaFoldDB" id="A0A838ZT22"/>
<dbReference type="PROSITE" id="PS00622">
    <property type="entry name" value="HTH_LUXR_1"/>
    <property type="match status" value="1"/>
</dbReference>
<dbReference type="GO" id="GO:0000160">
    <property type="term" value="P:phosphorelay signal transduction system"/>
    <property type="evidence" value="ECO:0007669"/>
    <property type="project" value="InterPro"/>
</dbReference>
<dbReference type="GO" id="GO:0003677">
    <property type="term" value="F:DNA binding"/>
    <property type="evidence" value="ECO:0007669"/>
    <property type="project" value="UniProtKB-KW"/>
</dbReference>
<evidence type="ECO:0000259" key="4">
    <source>
        <dbReference type="PROSITE" id="PS50043"/>
    </source>
</evidence>
<gene>
    <name evidence="6" type="ORF">HU137_10120</name>
</gene>
<keyword evidence="2" id="KW-0238">DNA-binding</keyword>
<evidence type="ECO:0000259" key="5">
    <source>
        <dbReference type="PROSITE" id="PS50110"/>
    </source>
</evidence>
<dbReference type="InterPro" id="IPR016032">
    <property type="entry name" value="Sig_transdc_resp-reg_C-effctor"/>
</dbReference>
<dbReference type="CDD" id="cd17535">
    <property type="entry name" value="REC_NarL-like"/>
    <property type="match status" value="1"/>
</dbReference>
<sequence>MKILMIEDHQVVAQGISSMLNDLNYVEKVAHASEGNAGIEFLEQNPDTDIILLDINLPDGNGIEFCATIRQRFPEVGIIALSTFNQAGIIHKMLENGADSYLLKNTHSDELVETIEKVSSGKKFLPPSIRKILSNNIPSTSKTPVFTKREKEVLALIAEGLTNQEIADKLFISQLTVISHRKSLLEKTASKNTAQLIKYCFEFGLL</sequence>
<dbReference type="RefSeq" id="WP_182043731.1">
    <property type="nucleotide sequence ID" value="NZ_JACDZE010000003.1"/>
</dbReference>
<feature type="modified residue" description="4-aspartylphosphate" evidence="3">
    <location>
        <position position="54"/>
    </location>
</feature>
<name>A0A838ZT22_9FLAO</name>
<protein>
    <submittedName>
        <fullName evidence="6">Response regulator transcription factor</fullName>
    </submittedName>
</protein>